<proteinExistence type="predicted"/>
<keyword evidence="1" id="KW-1133">Transmembrane helix</keyword>
<dbReference type="EMBL" id="CP107716">
    <property type="protein sequence ID" value="UYQ71858.1"/>
    <property type="molecule type" value="Genomic_DNA"/>
</dbReference>
<dbReference type="Pfam" id="PF19911">
    <property type="entry name" value="DUF6384"/>
    <property type="match status" value="1"/>
</dbReference>
<gene>
    <name evidence="2" type="ORF">OF122_17735</name>
</gene>
<organism evidence="2 3">
    <name type="scientific">Pelagibacterium flavum</name>
    <dbReference type="NCBI Taxonomy" id="2984530"/>
    <lineage>
        <taxon>Bacteria</taxon>
        <taxon>Pseudomonadati</taxon>
        <taxon>Pseudomonadota</taxon>
        <taxon>Alphaproteobacteria</taxon>
        <taxon>Hyphomicrobiales</taxon>
        <taxon>Devosiaceae</taxon>
        <taxon>Pelagibacterium</taxon>
    </lineage>
</organism>
<dbReference type="RefSeq" id="WP_264225505.1">
    <property type="nucleotide sequence ID" value="NZ_CP107716.1"/>
</dbReference>
<accession>A0ABY6IMQ4</accession>
<keyword evidence="1" id="KW-0472">Membrane</keyword>
<name>A0ABY6IMQ4_9HYPH</name>
<evidence type="ECO:0000313" key="2">
    <source>
        <dbReference type="EMBL" id="UYQ71858.1"/>
    </source>
</evidence>
<evidence type="ECO:0000256" key="1">
    <source>
        <dbReference type="SAM" id="Phobius"/>
    </source>
</evidence>
<keyword evidence="1" id="KW-0812">Transmembrane</keyword>
<reference evidence="2" key="1">
    <citation type="submission" date="2022-10" db="EMBL/GenBank/DDBJ databases">
        <title>YIM 151497 complete genome.</title>
        <authorList>
            <person name="Chen X."/>
        </authorList>
    </citation>
    <scope>NUCLEOTIDE SEQUENCE</scope>
    <source>
        <strain evidence="2">YIM 151497</strain>
    </source>
</reference>
<feature type="transmembrane region" description="Helical" evidence="1">
    <location>
        <begin position="108"/>
        <end position="126"/>
    </location>
</feature>
<evidence type="ECO:0000313" key="3">
    <source>
        <dbReference type="Proteomes" id="UP001163882"/>
    </source>
</evidence>
<protein>
    <submittedName>
        <fullName evidence="2">DUF6384 family protein</fullName>
    </submittedName>
</protein>
<keyword evidence="3" id="KW-1185">Reference proteome</keyword>
<dbReference type="InterPro" id="IPR045964">
    <property type="entry name" value="DUF6384"/>
</dbReference>
<dbReference type="Proteomes" id="UP001163882">
    <property type="component" value="Chromosome"/>
</dbReference>
<sequence length="316" mass="35198">MASGGAITGQTGKAPLDDVMLAMDVVDTLRHEQNLVARELGATAREAELIERLRKIYHDQGIEVPDHILKEGVKALAESRFTYTPPPNTFSKRLARLYVSRQRWGRPVLIGAALLAVVLGGYFLVYRPYQAGMEAAARIELAEGLPARMDEIYQQIFNETKVQSALEVAEPWVERGKAAAERGDREGALAAIDQLEAIHETLLAEYSIRIVNRPGESTGIWRFPKDNTEATNYYLVVEAIGPEQNPVTLPITNEETGQTEEVSTWAIRVPDVTYEAVRADRQDDGIIQRNILGIKQYGFLDTDYAMPVMDGAITQW</sequence>